<keyword evidence="1" id="KW-0472">Membrane</keyword>
<keyword evidence="3" id="KW-1185">Reference proteome</keyword>
<dbReference type="AlphaFoldDB" id="A0A9W9GWT0"/>
<feature type="transmembrane region" description="Helical" evidence="1">
    <location>
        <begin position="63"/>
        <end position="81"/>
    </location>
</feature>
<keyword evidence="1" id="KW-1133">Transmembrane helix</keyword>
<protein>
    <submittedName>
        <fullName evidence="2">Uncharacterized protein</fullName>
    </submittedName>
</protein>
<organism evidence="2 3">
    <name type="scientific">Penicillium bovifimosum</name>
    <dbReference type="NCBI Taxonomy" id="126998"/>
    <lineage>
        <taxon>Eukaryota</taxon>
        <taxon>Fungi</taxon>
        <taxon>Dikarya</taxon>
        <taxon>Ascomycota</taxon>
        <taxon>Pezizomycotina</taxon>
        <taxon>Eurotiomycetes</taxon>
        <taxon>Eurotiomycetidae</taxon>
        <taxon>Eurotiales</taxon>
        <taxon>Aspergillaceae</taxon>
        <taxon>Penicillium</taxon>
    </lineage>
</organism>
<keyword evidence="1" id="KW-0812">Transmembrane</keyword>
<proteinExistence type="predicted"/>
<dbReference type="EMBL" id="JAPQKL010000005">
    <property type="protein sequence ID" value="KAJ5131386.1"/>
    <property type="molecule type" value="Genomic_DNA"/>
</dbReference>
<evidence type="ECO:0000313" key="3">
    <source>
        <dbReference type="Proteomes" id="UP001149079"/>
    </source>
</evidence>
<sequence length="100" mass="10889">MAAEKGNQAAVIAILEVGGSILLLLLLRLKAKLPQSPSADQIRTNLVLGELFRLVELKSSHTAAIAVHEVGSAIVLVLFLWRMLKLLVWTAEGCARRYVT</sequence>
<name>A0A9W9GWT0_9EURO</name>
<dbReference type="Proteomes" id="UP001149079">
    <property type="component" value="Unassembled WGS sequence"/>
</dbReference>
<dbReference type="RefSeq" id="XP_056521765.1">
    <property type="nucleotide sequence ID" value="XM_056668169.1"/>
</dbReference>
<evidence type="ECO:0000256" key="1">
    <source>
        <dbReference type="SAM" id="Phobius"/>
    </source>
</evidence>
<evidence type="ECO:0000313" key="2">
    <source>
        <dbReference type="EMBL" id="KAJ5131386.1"/>
    </source>
</evidence>
<comment type="caution">
    <text evidence="2">The sequence shown here is derived from an EMBL/GenBank/DDBJ whole genome shotgun (WGS) entry which is preliminary data.</text>
</comment>
<reference evidence="2" key="2">
    <citation type="journal article" date="2023" name="IMA Fungus">
        <title>Comparative genomic study of the Penicillium genus elucidates a diverse pangenome and 15 lateral gene transfer events.</title>
        <authorList>
            <person name="Petersen C."/>
            <person name="Sorensen T."/>
            <person name="Nielsen M.R."/>
            <person name="Sondergaard T.E."/>
            <person name="Sorensen J.L."/>
            <person name="Fitzpatrick D.A."/>
            <person name="Frisvad J.C."/>
            <person name="Nielsen K.L."/>
        </authorList>
    </citation>
    <scope>NUCLEOTIDE SEQUENCE</scope>
    <source>
        <strain evidence="2">IBT 22155</strain>
    </source>
</reference>
<feature type="transmembrane region" description="Helical" evidence="1">
    <location>
        <begin position="6"/>
        <end position="27"/>
    </location>
</feature>
<gene>
    <name evidence="2" type="ORF">N7515_007425</name>
</gene>
<reference evidence="2" key="1">
    <citation type="submission" date="2022-11" db="EMBL/GenBank/DDBJ databases">
        <authorList>
            <person name="Petersen C."/>
        </authorList>
    </citation>
    <scope>NUCLEOTIDE SEQUENCE</scope>
    <source>
        <strain evidence="2">IBT 22155</strain>
    </source>
</reference>
<dbReference type="GeneID" id="81407339"/>
<accession>A0A9W9GWT0</accession>